<gene>
    <name evidence="11" type="ORF">LMXM_15_0730</name>
</gene>
<sequence>MYTYTCLSVCVCGCWCVRGRHVVISGPPPLPSPPQQRHTRYCRQYTYTRRSMTVRSTSPSPLSLLAARHLLWLLRYRHYGSVWRHATARPTQVHHEHGIFFASPPLSLLLLLSVSASTLSHPPTRLLAFPLFFTLHRLARITLTVAGVRAGPSVYPSTHPPLPSQPFTSLRFLVRSTQPVEVRMDSSAGGFFFPFGSPSKTDRCPGPTTVDAADSTSSTLGTAVPSPPFWPPAKTSTATFPWVSLDSDTLQEWAAGYCCAAPSHNVKSSLSTKPLQLKLRIALSASAEIAPDEASSSADANSQDVFTLCYQTSPEVDTLTSVAATQTPEMTPSGSPKREHRDVIPGRYYGGLKVWSCAVLLAEYLTNHAAQYRSLFEAAAVVAELGCGQGLPGLAAMCLGARRVVFQDYNEEVLRMCTQPNVAATVCANESLQQSRGGVGTTPLLHAKFVHGDWVDLSWESQDAASSSADLDTFCDVILGSDVTFDKDACDKLACILHRWLRPYTGTAIIVSKDYYFGTNGGYLEFTKSAEPYGLRVELLKRVDTADKMPHVVLRVTHAA</sequence>
<dbReference type="AlphaFoldDB" id="E9AQ71"/>
<accession>E9AQ71</accession>
<dbReference type="GeneID" id="13449806"/>
<feature type="region of interest" description="Disordered" evidence="10">
    <location>
        <begin position="203"/>
        <end position="228"/>
    </location>
</feature>
<keyword evidence="7" id="KW-0949">S-adenosyl-L-methionine</keyword>
<dbReference type="KEGG" id="lmi:LMXM_15_0730"/>
<protein>
    <recommendedName>
        <fullName evidence="3">protein-histidine N-methyltransferase</fullName>
        <ecNumber evidence="3">2.1.1.85</ecNumber>
    </recommendedName>
</protein>
<proteinExistence type="inferred from homology"/>
<evidence type="ECO:0000313" key="12">
    <source>
        <dbReference type="Proteomes" id="UP000007259"/>
    </source>
</evidence>
<dbReference type="SUPFAM" id="SSF53335">
    <property type="entry name" value="S-adenosyl-L-methionine-dependent methyltransferases"/>
    <property type="match status" value="1"/>
</dbReference>
<dbReference type="RefSeq" id="XP_003873598.1">
    <property type="nucleotide sequence ID" value="XM_003873549.1"/>
</dbReference>
<reference evidence="11 12" key="1">
    <citation type="journal article" date="2011" name="Genome Res.">
        <title>Chromosome and gene copy number variation allow major structural change between species and strains of Leishmania.</title>
        <authorList>
            <person name="Rogers M.B."/>
            <person name="Hilley J.D."/>
            <person name="Dickens N.J."/>
            <person name="Wilkes J."/>
            <person name="Bates P.A."/>
            <person name="Depledge D.P."/>
            <person name="Harris D."/>
            <person name="Her Y."/>
            <person name="Herzyk P."/>
            <person name="Imamura H."/>
            <person name="Otto T.D."/>
            <person name="Sanders M."/>
            <person name="Seeger K."/>
            <person name="Dujardin J.C."/>
            <person name="Berriman M."/>
            <person name="Smith D.F."/>
            <person name="Hertz-Fowler C."/>
            <person name="Mottram J.C."/>
        </authorList>
    </citation>
    <scope>NUCLEOTIDE SEQUENCE [LARGE SCALE GENOMIC DNA]</scope>
    <source>
        <strain evidence="11 12">MHOM/GT/2001/U1103</strain>
    </source>
</reference>
<comment type="similarity">
    <text evidence="9">Belongs to the methyltransferase superfamily. METTL18 family.</text>
</comment>
<dbReference type="Pfam" id="PF10294">
    <property type="entry name" value="Methyltransf_16"/>
    <property type="match status" value="1"/>
</dbReference>
<keyword evidence="12" id="KW-1185">Reference proteome</keyword>
<dbReference type="EMBL" id="FR799568">
    <property type="protein sequence ID" value="CBZ25090.1"/>
    <property type="molecule type" value="Genomic_DNA"/>
</dbReference>
<evidence type="ECO:0000256" key="5">
    <source>
        <dbReference type="ARBA" id="ARBA00022603"/>
    </source>
</evidence>
<keyword evidence="5" id="KW-0489">Methyltransferase</keyword>
<dbReference type="PhylomeDB" id="E9AQ71"/>
<dbReference type="EC" id="2.1.1.85" evidence="3"/>
<dbReference type="OMA" id="FTLCYQT"/>
<name>E9AQ71_LEIMU</name>
<evidence type="ECO:0000256" key="3">
    <source>
        <dbReference type="ARBA" id="ARBA00012533"/>
    </source>
</evidence>
<evidence type="ECO:0000256" key="7">
    <source>
        <dbReference type="ARBA" id="ARBA00022691"/>
    </source>
</evidence>
<evidence type="ECO:0000256" key="1">
    <source>
        <dbReference type="ARBA" id="ARBA00004123"/>
    </source>
</evidence>
<dbReference type="InterPro" id="IPR019410">
    <property type="entry name" value="Methyltransf_16"/>
</dbReference>
<evidence type="ECO:0000313" key="11">
    <source>
        <dbReference type="EMBL" id="CBZ25090.1"/>
    </source>
</evidence>
<evidence type="ECO:0000256" key="8">
    <source>
        <dbReference type="ARBA" id="ARBA00023242"/>
    </source>
</evidence>
<evidence type="ECO:0000256" key="9">
    <source>
        <dbReference type="ARBA" id="ARBA00038126"/>
    </source>
</evidence>
<dbReference type="GO" id="GO:0032259">
    <property type="term" value="P:methylation"/>
    <property type="evidence" value="ECO:0007669"/>
    <property type="project" value="UniProtKB-KW"/>
</dbReference>
<organism evidence="11 12">
    <name type="scientific">Leishmania mexicana (strain MHOM/GT/2001/U1103)</name>
    <dbReference type="NCBI Taxonomy" id="929439"/>
    <lineage>
        <taxon>Eukaryota</taxon>
        <taxon>Discoba</taxon>
        <taxon>Euglenozoa</taxon>
        <taxon>Kinetoplastea</taxon>
        <taxon>Metakinetoplastina</taxon>
        <taxon>Trypanosomatida</taxon>
        <taxon>Trypanosomatidae</taxon>
        <taxon>Leishmaniinae</taxon>
        <taxon>Leishmania</taxon>
    </lineage>
</organism>
<dbReference type="InterPro" id="IPR029063">
    <property type="entry name" value="SAM-dependent_MTases_sf"/>
</dbReference>
<evidence type="ECO:0000256" key="2">
    <source>
        <dbReference type="ARBA" id="ARBA00004496"/>
    </source>
</evidence>
<dbReference type="OrthoDB" id="1723750at2759"/>
<evidence type="ECO:0000256" key="4">
    <source>
        <dbReference type="ARBA" id="ARBA00022490"/>
    </source>
</evidence>
<dbReference type="GO" id="GO:0005737">
    <property type="term" value="C:cytoplasm"/>
    <property type="evidence" value="ECO:0007669"/>
    <property type="project" value="UniProtKB-SubCell"/>
</dbReference>
<keyword evidence="4" id="KW-0963">Cytoplasm</keyword>
<evidence type="ECO:0000256" key="6">
    <source>
        <dbReference type="ARBA" id="ARBA00022679"/>
    </source>
</evidence>
<comment type="subcellular location">
    <subcellularLocation>
        <location evidence="2">Cytoplasm</location>
    </subcellularLocation>
    <subcellularLocation>
        <location evidence="1">Nucleus</location>
    </subcellularLocation>
</comment>
<keyword evidence="8" id="KW-0539">Nucleus</keyword>
<feature type="compositionally biased region" description="Low complexity" evidence="10">
    <location>
        <begin position="208"/>
        <end position="219"/>
    </location>
</feature>
<dbReference type="PANTHER" id="PTHR14614:SF39">
    <property type="entry name" value="HISTIDINE PROTEIN METHYLTRANSFERASE 1 HOMOLOG"/>
    <property type="match status" value="1"/>
</dbReference>
<keyword evidence="6" id="KW-0808">Transferase</keyword>
<evidence type="ECO:0000256" key="10">
    <source>
        <dbReference type="SAM" id="MobiDB-lite"/>
    </source>
</evidence>
<dbReference type="GO" id="GO:0005634">
    <property type="term" value="C:nucleus"/>
    <property type="evidence" value="ECO:0007669"/>
    <property type="project" value="UniProtKB-SubCell"/>
</dbReference>
<dbReference type="Gene3D" id="3.40.50.150">
    <property type="entry name" value="Vaccinia Virus protein VP39"/>
    <property type="match status" value="1"/>
</dbReference>
<dbReference type="VEuPathDB" id="TriTrypDB:LmxM.15.0730"/>
<dbReference type="PANTHER" id="PTHR14614">
    <property type="entry name" value="HEPATOCELLULAR CARCINOMA-ASSOCIATED ANTIGEN"/>
    <property type="match status" value="1"/>
</dbReference>
<dbReference type="GO" id="GO:0018064">
    <property type="term" value="F:protein-L-histidine N-tele-methyltransferase activity"/>
    <property type="evidence" value="ECO:0007669"/>
    <property type="project" value="UniProtKB-EC"/>
</dbReference>
<dbReference type="Proteomes" id="UP000007259">
    <property type="component" value="Chromosome 15"/>
</dbReference>